<dbReference type="Gene3D" id="1.10.520.10">
    <property type="match status" value="1"/>
</dbReference>
<dbReference type="EC" id="1.11.1.7" evidence="4 17"/>
<keyword evidence="8 17" id="KW-0560">Oxidoreductase</keyword>
<evidence type="ECO:0000256" key="10">
    <source>
        <dbReference type="ARBA" id="ARBA00023157"/>
    </source>
</evidence>
<evidence type="ECO:0000259" key="18">
    <source>
        <dbReference type="PROSITE" id="PS50873"/>
    </source>
</evidence>
<evidence type="ECO:0000256" key="16">
    <source>
        <dbReference type="PIRSR" id="PIRSR600823-5"/>
    </source>
</evidence>
<feature type="chain" id="PRO_5005127330" description="Peroxidase" evidence="17">
    <location>
        <begin position="25"/>
        <end position="325"/>
    </location>
</feature>
<evidence type="ECO:0000256" key="3">
    <source>
        <dbReference type="ARBA" id="ARBA00006873"/>
    </source>
</evidence>
<feature type="binding site" evidence="14">
    <location>
        <position position="253"/>
    </location>
    <ligand>
        <name>Ca(2+)</name>
        <dbReference type="ChEBI" id="CHEBI:29108"/>
        <label>2</label>
    </ligand>
</feature>
<evidence type="ECO:0000256" key="8">
    <source>
        <dbReference type="ARBA" id="ARBA00023002"/>
    </source>
</evidence>
<feature type="site" description="Transition state stabilizer" evidence="15">
    <location>
        <position position="62"/>
    </location>
</feature>
<dbReference type="PRINTS" id="PR00458">
    <property type="entry name" value="PEROXIDASE"/>
</dbReference>
<dbReference type="GO" id="GO:0009505">
    <property type="term" value="C:plant-type cell wall"/>
    <property type="evidence" value="ECO:0000318"/>
    <property type="project" value="GO_Central"/>
</dbReference>
<dbReference type="InterPro" id="IPR033905">
    <property type="entry name" value="Secretory_peroxidase"/>
</dbReference>
<dbReference type="GO" id="GO:0005576">
    <property type="term" value="C:extracellular region"/>
    <property type="evidence" value="ECO:0007669"/>
    <property type="project" value="UniProtKB-SubCell"/>
</dbReference>
<feature type="binding site" evidence="14">
    <location>
        <position position="67"/>
    </location>
    <ligand>
        <name>Ca(2+)</name>
        <dbReference type="ChEBI" id="CHEBI:29108"/>
        <label>1</label>
    </ligand>
</feature>
<comment type="similarity">
    <text evidence="3">Belongs to the peroxidase family. Ascorbate peroxidase subfamily.</text>
</comment>
<dbReference type="InterPro" id="IPR002016">
    <property type="entry name" value="Haem_peroxidase"/>
</dbReference>
<feature type="active site" description="Proton acceptor" evidence="12">
    <location>
        <position position="66"/>
    </location>
</feature>
<organism evidence="20">
    <name type="scientific">Selaginella moellendorffii</name>
    <name type="common">Spikemoss</name>
    <dbReference type="NCBI Taxonomy" id="88036"/>
    <lineage>
        <taxon>Eukaryota</taxon>
        <taxon>Viridiplantae</taxon>
        <taxon>Streptophyta</taxon>
        <taxon>Embryophyta</taxon>
        <taxon>Tracheophyta</taxon>
        <taxon>Lycopodiopsida</taxon>
        <taxon>Selaginellales</taxon>
        <taxon>Selaginellaceae</taxon>
        <taxon>Selaginella</taxon>
    </lineage>
</organism>
<keyword evidence="14 17" id="KW-0106">Calcium</keyword>
<dbReference type="HOGENOM" id="CLU_010543_0_3_1"/>
<gene>
    <name evidence="19" type="ORF">SELMODRAFT_178409</name>
</gene>
<dbReference type="PROSITE" id="PS50873">
    <property type="entry name" value="PEROXIDASE_4"/>
    <property type="match status" value="1"/>
</dbReference>
<evidence type="ECO:0000256" key="12">
    <source>
        <dbReference type="PIRSR" id="PIRSR600823-1"/>
    </source>
</evidence>
<keyword evidence="6 17" id="KW-0349">Heme</keyword>
<dbReference type="GO" id="GO:0042744">
    <property type="term" value="P:hydrogen peroxide catabolic process"/>
    <property type="evidence" value="ECO:0007669"/>
    <property type="project" value="UniProtKB-KW"/>
</dbReference>
<evidence type="ECO:0000256" key="14">
    <source>
        <dbReference type="PIRSR" id="PIRSR600823-3"/>
    </source>
</evidence>
<dbReference type="InterPro" id="IPR019793">
    <property type="entry name" value="Peroxidases_heam-ligand_BS"/>
</dbReference>
<keyword evidence="11 17" id="KW-0376">Hydrogen peroxide</keyword>
<evidence type="ECO:0000256" key="7">
    <source>
        <dbReference type="ARBA" id="ARBA00022723"/>
    </source>
</evidence>
<dbReference type="GO" id="GO:0006979">
    <property type="term" value="P:response to oxidative stress"/>
    <property type="evidence" value="ECO:0007669"/>
    <property type="project" value="UniProtKB-UniRule"/>
</dbReference>
<reference evidence="19 20" key="1">
    <citation type="journal article" date="2011" name="Science">
        <title>The Selaginella genome identifies genetic changes associated with the evolution of vascular plants.</title>
        <authorList>
            <person name="Banks J.A."/>
            <person name="Nishiyama T."/>
            <person name="Hasebe M."/>
            <person name="Bowman J.L."/>
            <person name="Gribskov M."/>
            <person name="dePamphilis C."/>
            <person name="Albert V.A."/>
            <person name="Aono N."/>
            <person name="Aoyama T."/>
            <person name="Ambrose B.A."/>
            <person name="Ashton N.W."/>
            <person name="Axtell M.J."/>
            <person name="Barker E."/>
            <person name="Barker M.S."/>
            <person name="Bennetzen J.L."/>
            <person name="Bonawitz N.D."/>
            <person name="Chapple C."/>
            <person name="Cheng C."/>
            <person name="Correa L.G."/>
            <person name="Dacre M."/>
            <person name="DeBarry J."/>
            <person name="Dreyer I."/>
            <person name="Elias M."/>
            <person name="Engstrom E.M."/>
            <person name="Estelle M."/>
            <person name="Feng L."/>
            <person name="Finet C."/>
            <person name="Floyd S.K."/>
            <person name="Frommer W.B."/>
            <person name="Fujita T."/>
            <person name="Gramzow L."/>
            <person name="Gutensohn M."/>
            <person name="Harholt J."/>
            <person name="Hattori M."/>
            <person name="Heyl A."/>
            <person name="Hirai T."/>
            <person name="Hiwatashi Y."/>
            <person name="Ishikawa M."/>
            <person name="Iwata M."/>
            <person name="Karol K.G."/>
            <person name="Koehler B."/>
            <person name="Kolukisaoglu U."/>
            <person name="Kubo M."/>
            <person name="Kurata T."/>
            <person name="Lalonde S."/>
            <person name="Li K."/>
            <person name="Li Y."/>
            <person name="Litt A."/>
            <person name="Lyons E."/>
            <person name="Manning G."/>
            <person name="Maruyama T."/>
            <person name="Michael T.P."/>
            <person name="Mikami K."/>
            <person name="Miyazaki S."/>
            <person name="Morinaga S."/>
            <person name="Murata T."/>
            <person name="Mueller-Roeber B."/>
            <person name="Nelson D.R."/>
            <person name="Obara M."/>
            <person name="Oguri Y."/>
            <person name="Olmstead R.G."/>
            <person name="Onodera N."/>
            <person name="Petersen B.L."/>
            <person name="Pils B."/>
            <person name="Prigge M."/>
            <person name="Rensing S.A."/>
            <person name="Riano-Pachon D.M."/>
            <person name="Roberts A.W."/>
            <person name="Sato Y."/>
            <person name="Scheller H.V."/>
            <person name="Schulz B."/>
            <person name="Schulz C."/>
            <person name="Shakirov E.V."/>
            <person name="Shibagaki N."/>
            <person name="Shinohara N."/>
            <person name="Shippen D.E."/>
            <person name="Soerensen I."/>
            <person name="Sotooka R."/>
            <person name="Sugimoto N."/>
            <person name="Sugita M."/>
            <person name="Sumikawa N."/>
            <person name="Tanurdzic M."/>
            <person name="Theissen G."/>
            <person name="Ulvskov P."/>
            <person name="Wakazuki S."/>
            <person name="Weng J.K."/>
            <person name="Willats W.W."/>
            <person name="Wipf D."/>
            <person name="Wolf P.G."/>
            <person name="Yang L."/>
            <person name="Zimmer A.D."/>
            <person name="Zhu Q."/>
            <person name="Mitros T."/>
            <person name="Hellsten U."/>
            <person name="Loque D."/>
            <person name="Otillar R."/>
            <person name="Salamov A."/>
            <person name="Schmutz J."/>
            <person name="Shapiro H."/>
            <person name="Lindquist E."/>
            <person name="Lucas S."/>
            <person name="Rokhsar D."/>
            <person name="Grigoriev I.V."/>
        </authorList>
    </citation>
    <scope>NUCLEOTIDE SEQUENCE [LARGE SCALE GENOMIC DNA]</scope>
</reference>
<dbReference type="Pfam" id="PF00141">
    <property type="entry name" value="peroxidase"/>
    <property type="match status" value="1"/>
</dbReference>
<comment type="subcellular location">
    <subcellularLocation>
        <location evidence="17">Secreted</location>
    </subcellularLocation>
</comment>
<evidence type="ECO:0000256" key="2">
    <source>
        <dbReference type="ARBA" id="ARBA00002322"/>
    </source>
</evidence>
<dbReference type="FunFam" id="1.10.420.10:FF:000001">
    <property type="entry name" value="Peroxidase"/>
    <property type="match status" value="1"/>
</dbReference>
<dbReference type="InParanoid" id="D8SBM9"/>
<feature type="domain" description="Plant heme peroxidase family profile" evidence="18">
    <location>
        <begin position="25"/>
        <end position="325"/>
    </location>
</feature>
<feature type="disulfide bond" evidence="16">
    <location>
        <begin position="35"/>
        <end position="114"/>
    </location>
</feature>
<dbReference type="STRING" id="88036.D8SBM9"/>
<evidence type="ECO:0000256" key="15">
    <source>
        <dbReference type="PIRSR" id="PIRSR600823-4"/>
    </source>
</evidence>
<dbReference type="Gramene" id="EFJ18417">
    <property type="protein sequence ID" value="EFJ18417"/>
    <property type="gene ID" value="SELMODRAFT_178409"/>
</dbReference>
<dbReference type="KEGG" id="smo:SELMODRAFT_178409"/>
<feature type="disulfide bond" evidence="16">
    <location>
        <begin position="199"/>
        <end position="232"/>
    </location>
</feature>
<dbReference type="GO" id="GO:0006950">
    <property type="term" value="P:response to stress"/>
    <property type="evidence" value="ECO:0000318"/>
    <property type="project" value="GO_Central"/>
</dbReference>
<dbReference type="EMBL" id="GL377610">
    <property type="protein sequence ID" value="EFJ18417.1"/>
    <property type="molecule type" value="Genomic_DNA"/>
</dbReference>
<feature type="disulfide bond" evidence="16">
    <location>
        <begin position="120"/>
        <end position="321"/>
    </location>
</feature>
<dbReference type="GO" id="GO:0004601">
    <property type="term" value="F:peroxidase activity"/>
    <property type="evidence" value="ECO:0000318"/>
    <property type="project" value="GO_Central"/>
</dbReference>
<keyword evidence="10 16" id="KW-1015">Disulfide bond</keyword>
<dbReference type="PROSITE" id="PS00435">
    <property type="entry name" value="PEROXIDASE_1"/>
    <property type="match status" value="1"/>
</dbReference>
<feature type="binding site" evidence="14">
    <location>
        <position position="88"/>
    </location>
    <ligand>
        <name>Ca(2+)</name>
        <dbReference type="ChEBI" id="CHEBI:29108"/>
        <label>1</label>
    </ligand>
</feature>
<keyword evidence="17" id="KW-0964">Secreted</keyword>
<keyword evidence="5 17" id="KW-0575">Peroxidase</keyword>
<evidence type="ECO:0000256" key="6">
    <source>
        <dbReference type="ARBA" id="ARBA00022617"/>
    </source>
</evidence>
<evidence type="ECO:0000256" key="9">
    <source>
        <dbReference type="ARBA" id="ARBA00023004"/>
    </source>
</evidence>
<feature type="binding site" evidence="14">
    <location>
        <position position="248"/>
    </location>
    <ligand>
        <name>Ca(2+)</name>
        <dbReference type="ChEBI" id="CHEBI:29108"/>
        <label>2</label>
    </ligand>
</feature>
<feature type="binding site" evidence="14">
    <location>
        <position position="245"/>
    </location>
    <ligand>
        <name>Ca(2+)</name>
        <dbReference type="ChEBI" id="CHEBI:29108"/>
        <label>2</label>
    </ligand>
</feature>
<evidence type="ECO:0000256" key="13">
    <source>
        <dbReference type="PIRSR" id="PIRSR600823-2"/>
    </source>
</evidence>
<dbReference type="AlphaFoldDB" id="D8SBM9"/>
<comment type="cofactor">
    <cofactor evidence="14 17">
        <name>heme b</name>
        <dbReference type="ChEBI" id="CHEBI:60344"/>
    </cofactor>
    <text evidence="14 17">Binds 1 heme b (iron(II)-protoporphyrin IX) group per subunit.</text>
</comment>
<evidence type="ECO:0000256" key="4">
    <source>
        <dbReference type="ARBA" id="ARBA00012313"/>
    </source>
</evidence>
<dbReference type="PANTHER" id="PTHR31517">
    <property type="match status" value="1"/>
</dbReference>
<evidence type="ECO:0000256" key="5">
    <source>
        <dbReference type="ARBA" id="ARBA00022559"/>
    </source>
</evidence>
<dbReference type="GO" id="GO:0140825">
    <property type="term" value="F:lactoperoxidase activity"/>
    <property type="evidence" value="ECO:0007669"/>
    <property type="project" value="UniProtKB-EC"/>
</dbReference>
<dbReference type="PANTHER" id="PTHR31517:SF51">
    <property type="entry name" value="PEROXIDASE 55"/>
    <property type="match status" value="1"/>
</dbReference>
<dbReference type="SUPFAM" id="SSF48113">
    <property type="entry name" value="Heme-dependent peroxidases"/>
    <property type="match status" value="1"/>
</dbReference>
<evidence type="ECO:0000256" key="17">
    <source>
        <dbReference type="RuleBase" id="RU362060"/>
    </source>
</evidence>
<dbReference type="Proteomes" id="UP000001514">
    <property type="component" value="Unassembled WGS sequence"/>
</dbReference>
<evidence type="ECO:0000256" key="1">
    <source>
        <dbReference type="ARBA" id="ARBA00000189"/>
    </source>
</evidence>
<feature type="signal peptide" evidence="17">
    <location>
        <begin position="1"/>
        <end position="24"/>
    </location>
</feature>
<keyword evidence="9 14" id="KW-0408">Iron</keyword>
<protein>
    <recommendedName>
        <fullName evidence="4 17">Peroxidase</fullName>
        <ecNumber evidence="4 17">1.11.1.7</ecNumber>
    </recommendedName>
</protein>
<dbReference type="GO" id="GO:0046872">
    <property type="term" value="F:metal ion binding"/>
    <property type="evidence" value="ECO:0007669"/>
    <property type="project" value="UniProtKB-UniRule"/>
</dbReference>
<dbReference type="FunFam" id="1.10.520.10:FF:000008">
    <property type="entry name" value="Peroxidase"/>
    <property type="match status" value="1"/>
</dbReference>
<dbReference type="OrthoDB" id="2113341at2759"/>
<feature type="binding site" evidence="14">
    <location>
        <position position="72"/>
    </location>
    <ligand>
        <name>Ca(2+)</name>
        <dbReference type="ChEBI" id="CHEBI:29108"/>
        <label>1</label>
    </ligand>
</feature>
<feature type="binding site" evidence="14">
    <location>
        <position position="76"/>
    </location>
    <ligand>
        <name>Ca(2+)</name>
        <dbReference type="ChEBI" id="CHEBI:29108"/>
        <label>1</label>
    </ligand>
</feature>
<evidence type="ECO:0000313" key="20">
    <source>
        <dbReference type="Proteomes" id="UP000001514"/>
    </source>
</evidence>
<name>D8SBM9_SELML</name>
<comment type="catalytic activity">
    <reaction evidence="1 17">
        <text>2 a phenolic donor + H2O2 = 2 a phenolic radical donor + 2 H2O</text>
        <dbReference type="Rhea" id="RHEA:56136"/>
        <dbReference type="ChEBI" id="CHEBI:15377"/>
        <dbReference type="ChEBI" id="CHEBI:16240"/>
        <dbReference type="ChEBI" id="CHEBI:139520"/>
        <dbReference type="ChEBI" id="CHEBI:139521"/>
        <dbReference type="EC" id="1.11.1.7"/>
    </reaction>
</comment>
<accession>D8SBM9</accession>
<keyword evidence="20" id="KW-1185">Reference proteome</keyword>
<comment type="function">
    <text evidence="2">Removal of H(2)O(2), oxidation of toxic reductants, biosynthesis and degradation of lignin, suberization, auxin catabolism, response to environmental stresses such as wounding, pathogen attack and oxidative stress. These functions might be dependent on each isozyme/isoform in each plant tissue.</text>
</comment>
<feature type="binding site" evidence="14">
    <location>
        <position position="193"/>
    </location>
    <ligand>
        <name>Ca(2+)</name>
        <dbReference type="ChEBI" id="CHEBI:29108"/>
        <label>2</label>
    </ligand>
</feature>
<feature type="binding site" evidence="13">
    <location>
        <position position="162"/>
    </location>
    <ligand>
        <name>substrate</name>
    </ligand>
</feature>
<feature type="binding site" description="axial binding residue" evidence="14">
    <location>
        <position position="192"/>
    </location>
    <ligand>
        <name>heme b</name>
        <dbReference type="ChEBI" id="CHEBI:60344"/>
    </ligand>
    <ligandPart>
        <name>Fe</name>
        <dbReference type="ChEBI" id="CHEBI:18248"/>
    </ligandPart>
</feature>
<evidence type="ECO:0000313" key="19">
    <source>
        <dbReference type="EMBL" id="EFJ18417.1"/>
    </source>
</evidence>
<dbReference type="CDD" id="cd00693">
    <property type="entry name" value="secretory_peroxidase"/>
    <property type="match status" value="1"/>
</dbReference>
<dbReference type="InterPro" id="IPR000823">
    <property type="entry name" value="Peroxidase_pln"/>
</dbReference>
<dbReference type="PRINTS" id="PR00461">
    <property type="entry name" value="PLPEROXIDASE"/>
</dbReference>
<dbReference type="eggNOG" id="ENOG502QT3T">
    <property type="taxonomic scope" value="Eukaryota"/>
</dbReference>
<dbReference type="FunCoup" id="D8SBM9">
    <property type="interactions" value="117"/>
</dbReference>
<comment type="similarity">
    <text evidence="17">Belongs to the peroxidase family. Classical plant (class III) peroxidase subfamily.</text>
</comment>
<feature type="binding site" evidence="14">
    <location>
        <position position="74"/>
    </location>
    <ligand>
        <name>Ca(2+)</name>
        <dbReference type="ChEBI" id="CHEBI:29108"/>
        <label>1</label>
    </ligand>
</feature>
<keyword evidence="7 14" id="KW-0479">Metal-binding</keyword>
<keyword evidence="17" id="KW-0732">Signal</keyword>
<sequence>MGTSVRHWKQRLVLVCLALGSVCGQLAFDFYANSCPRVEAVVANAIRSATFFDSTLPPKLLRLMFHDCFIEGCDGSILIDSTANHTAEKEDESNKTADGYAAIDSAKSALEFFCPGVVSCADIVALAAREAVIMMGGPQVQIPMGRRDGLISKVSNVRGNIPDTTLTLDQLTKVFNSKGLSQKDLIVLSGAHTVGLAHCFAFNERFHFSSNGSVKVDSTLDPGFARQLLQACPERPNPRVAVAIDPTTPNAFDNAYYRNLQNGKGLFGSDQVLFTDRRSRQAVNSLSGDSREFFGSWADSFLKLSVVHTKTGNQGEVRRRCRAFN</sequence>
<comment type="cofactor">
    <cofactor evidence="14 17">
        <name>Ca(2+)</name>
        <dbReference type="ChEBI" id="CHEBI:29108"/>
    </cofactor>
    <text evidence="14 17">Binds 2 calcium ions per subunit.</text>
</comment>
<feature type="disulfide bond" evidence="16">
    <location>
        <begin position="68"/>
        <end position="73"/>
    </location>
</feature>
<dbReference type="Gene3D" id="1.10.420.10">
    <property type="entry name" value="Peroxidase, domain 2"/>
    <property type="match status" value="1"/>
</dbReference>
<evidence type="ECO:0000256" key="11">
    <source>
        <dbReference type="ARBA" id="ARBA00023324"/>
    </source>
</evidence>
<proteinExistence type="inferred from homology"/>
<dbReference type="InterPro" id="IPR010255">
    <property type="entry name" value="Haem_peroxidase_sf"/>
</dbReference>
<dbReference type="GO" id="GO:0020037">
    <property type="term" value="F:heme binding"/>
    <property type="evidence" value="ECO:0007669"/>
    <property type="project" value="UniProtKB-UniRule"/>
</dbReference>